<reference evidence="2" key="1">
    <citation type="submission" date="2019-12" db="EMBL/GenBank/DDBJ databases">
        <title>Genome sequencing and annotation of Brassica cretica.</title>
        <authorList>
            <person name="Studholme D.J."/>
            <person name="Sarris P.F."/>
        </authorList>
    </citation>
    <scope>NUCLEOTIDE SEQUENCE</scope>
    <source>
        <strain evidence="2">PFS-001/15</strain>
        <tissue evidence="2">Leaf</tissue>
    </source>
</reference>
<dbReference type="PANTHER" id="PTHR36736:SF1">
    <property type="entry name" value="OS03G0100030 PROTEIN"/>
    <property type="match status" value="1"/>
</dbReference>
<evidence type="ECO:0000256" key="1">
    <source>
        <dbReference type="SAM" id="MobiDB-lite"/>
    </source>
</evidence>
<organism evidence="2 3">
    <name type="scientific">Brassica cretica</name>
    <name type="common">Mustard</name>
    <dbReference type="NCBI Taxonomy" id="69181"/>
    <lineage>
        <taxon>Eukaryota</taxon>
        <taxon>Viridiplantae</taxon>
        <taxon>Streptophyta</taxon>
        <taxon>Embryophyta</taxon>
        <taxon>Tracheophyta</taxon>
        <taxon>Spermatophyta</taxon>
        <taxon>Magnoliopsida</taxon>
        <taxon>eudicotyledons</taxon>
        <taxon>Gunneridae</taxon>
        <taxon>Pentapetalae</taxon>
        <taxon>rosids</taxon>
        <taxon>malvids</taxon>
        <taxon>Brassicales</taxon>
        <taxon>Brassicaceae</taxon>
        <taxon>Brassiceae</taxon>
        <taxon>Brassica</taxon>
    </lineage>
</organism>
<dbReference type="EMBL" id="QGKW02001660">
    <property type="protein sequence ID" value="KAF2578871.1"/>
    <property type="molecule type" value="Genomic_DNA"/>
</dbReference>
<feature type="region of interest" description="Disordered" evidence="1">
    <location>
        <begin position="283"/>
        <end position="310"/>
    </location>
</feature>
<dbReference type="PANTHER" id="PTHR36736">
    <property type="entry name" value="OS03G0100030 PROTEIN"/>
    <property type="match status" value="1"/>
</dbReference>
<dbReference type="AlphaFoldDB" id="A0A8S9J9E0"/>
<comment type="caution">
    <text evidence="2">The sequence shown here is derived from an EMBL/GenBank/DDBJ whole genome shotgun (WGS) entry which is preliminary data.</text>
</comment>
<protein>
    <submittedName>
        <fullName evidence="2">Uncharacterized protein</fullName>
    </submittedName>
</protein>
<evidence type="ECO:0000313" key="2">
    <source>
        <dbReference type="EMBL" id="KAF2578871.1"/>
    </source>
</evidence>
<name>A0A8S9J9E0_BRACR</name>
<evidence type="ECO:0000313" key="3">
    <source>
        <dbReference type="Proteomes" id="UP000712281"/>
    </source>
</evidence>
<feature type="region of interest" description="Disordered" evidence="1">
    <location>
        <begin position="18"/>
        <end position="38"/>
    </location>
</feature>
<gene>
    <name evidence="2" type="ORF">F2Q68_00005316</name>
</gene>
<proteinExistence type="predicted"/>
<sequence>MEDLSRKSKASFEELCLKQDETMRNPTQQNMRAESEAYKRSHNLKTSVSWLNDMVKGIRKLRLNQNRTSSLTWGQLVASSSQLGGVFWSKPVWPVPSGYQAVPTAHVGRWSRVQPGPNQGLAKGYRSWFSMEKLPRSSWAVKGPVGSMCKLAGFLKTLEYWPGDKFWDLVSGWLILCLEMLETSVLGLGQDLGLITALGGAMTTSTYVSRIVFDLIPSRFKVRKMFSAYVTCMDVFTQRAKDVVGQGLYHGRRSLRGLIQNQYGVSCGTIACSDVTEGTKRRSHVKASAGRSSEGMEKTDSTGGGGARQFTGPVMEDEVVKLTQHARAIRDVEDEELRRFFFGMSPWQFDRRRALLPCCCTGCSV</sequence>
<dbReference type="Proteomes" id="UP000712281">
    <property type="component" value="Unassembled WGS sequence"/>
</dbReference>
<accession>A0A8S9J9E0</accession>